<sequence length="453" mass="47139">MHLGRIEAEGITGVRIDRRSKRSRIQAISTFALAAMSLGSIAGCGNTYRPVVTSINPVGPAAQPQRFAVVISNPGPTLPGLVTIVDFSGDSVLITASIGVSPYFLMLNAAGTTGYTLNGDGTMTSLDISTTVQTRDVVQTTLLANATPNSIFSDTTSLFITEPGRTAVAQLTETPPPPSLNQEFPIDPGYTPVWIAGYSGSPRAYVVSQNNTPGARGEVAAIEIASSTISTKIDVGINPVYGVMTSDGRRAFIMNHGDNTVTVINAQTNQLDVVPTPAVNPIPVGNSPLWADLAPTRNELVVANEGDGTSKGSVSIINIPLCSTAALPGNPNCDPNNPIDANGFGQVLATVPVGVDPQMVAVLQDGSRAYVINKADSTVSVVNLTSNTVTATIPVPATPHPTFLALINGTPTGKVYVTSPESDQMTIIRTDTDIVETTVPLQGKGIMVRAQLP</sequence>
<evidence type="ECO:0000313" key="1">
    <source>
        <dbReference type="EMBL" id="RZU39823.1"/>
    </source>
</evidence>
<evidence type="ECO:0000313" key="2">
    <source>
        <dbReference type="Proteomes" id="UP000292958"/>
    </source>
</evidence>
<dbReference type="InterPro" id="IPR011964">
    <property type="entry name" value="YVTN_b-propeller_repeat"/>
</dbReference>
<dbReference type="Proteomes" id="UP000292958">
    <property type="component" value="Unassembled WGS sequence"/>
</dbReference>
<gene>
    <name evidence="1" type="ORF">BDD14_1218</name>
</gene>
<dbReference type="NCBIfam" id="TIGR02276">
    <property type="entry name" value="beta_rpt_yvtn"/>
    <property type="match status" value="1"/>
</dbReference>
<dbReference type="EMBL" id="SHKW01000001">
    <property type="protein sequence ID" value="RZU39823.1"/>
    <property type="molecule type" value="Genomic_DNA"/>
</dbReference>
<dbReference type="InterPro" id="IPR051200">
    <property type="entry name" value="Host-pathogen_enzymatic-act"/>
</dbReference>
<dbReference type="Gene3D" id="2.130.10.10">
    <property type="entry name" value="YVTN repeat-like/Quinoprotein amine dehydrogenase"/>
    <property type="match status" value="2"/>
</dbReference>
<dbReference type="PANTHER" id="PTHR47197">
    <property type="entry name" value="PROTEIN NIRF"/>
    <property type="match status" value="1"/>
</dbReference>
<dbReference type="AlphaFoldDB" id="A0A4Q7YSB4"/>
<organism evidence="1 2">
    <name type="scientific">Edaphobacter modestus</name>
    <dbReference type="NCBI Taxonomy" id="388466"/>
    <lineage>
        <taxon>Bacteria</taxon>
        <taxon>Pseudomonadati</taxon>
        <taxon>Acidobacteriota</taxon>
        <taxon>Terriglobia</taxon>
        <taxon>Terriglobales</taxon>
        <taxon>Acidobacteriaceae</taxon>
        <taxon>Edaphobacter</taxon>
    </lineage>
</organism>
<dbReference type="PANTHER" id="PTHR47197:SF3">
    <property type="entry name" value="DIHYDRO-HEME D1 DEHYDROGENASE"/>
    <property type="match status" value="1"/>
</dbReference>
<dbReference type="InterPro" id="IPR015943">
    <property type="entry name" value="WD40/YVTN_repeat-like_dom_sf"/>
</dbReference>
<dbReference type="RefSeq" id="WP_242617769.1">
    <property type="nucleotide sequence ID" value="NZ_SHKW01000001.1"/>
</dbReference>
<proteinExistence type="predicted"/>
<keyword evidence="2" id="KW-1185">Reference proteome</keyword>
<protein>
    <submittedName>
        <fullName evidence="1">YVTN family beta-propeller protein</fullName>
    </submittedName>
</protein>
<dbReference type="InterPro" id="IPR011045">
    <property type="entry name" value="N2O_reductase_N"/>
</dbReference>
<comment type="caution">
    <text evidence="1">The sequence shown here is derived from an EMBL/GenBank/DDBJ whole genome shotgun (WGS) entry which is preliminary data.</text>
</comment>
<reference evidence="1 2" key="1">
    <citation type="submission" date="2019-02" db="EMBL/GenBank/DDBJ databases">
        <title>Genomic Encyclopedia of Archaeal and Bacterial Type Strains, Phase II (KMG-II): from individual species to whole genera.</title>
        <authorList>
            <person name="Goeker M."/>
        </authorList>
    </citation>
    <scope>NUCLEOTIDE SEQUENCE [LARGE SCALE GENOMIC DNA]</scope>
    <source>
        <strain evidence="1 2">DSM 18101</strain>
    </source>
</reference>
<name>A0A4Q7YSB4_9BACT</name>
<dbReference type="SUPFAM" id="SSF50974">
    <property type="entry name" value="Nitrous oxide reductase, N-terminal domain"/>
    <property type="match status" value="1"/>
</dbReference>
<accession>A0A4Q7YSB4</accession>